<gene>
    <name evidence="6" type="ORF">SAMN02746041_01884</name>
</gene>
<dbReference type="SUPFAM" id="SSF52540">
    <property type="entry name" value="P-loop containing nucleoside triphosphate hydrolases"/>
    <property type="match status" value="1"/>
</dbReference>
<evidence type="ECO:0000256" key="2">
    <source>
        <dbReference type="ARBA" id="ARBA00022840"/>
    </source>
</evidence>
<accession>A0A1W1XJJ9</accession>
<dbReference type="OrthoDB" id="9808166at2"/>
<dbReference type="InterPro" id="IPR027417">
    <property type="entry name" value="P-loop_NTPase"/>
</dbReference>
<dbReference type="Pfam" id="PF00488">
    <property type="entry name" value="MutS_V"/>
    <property type="match status" value="1"/>
</dbReference>
<dbReference type="RefSeq" id="WP_084057624.1">
    <property type="nucleotide sequence ID" value="NZ_FWXF01000009.1"/>
</dbReference>
<evidence type="ECO:0000313" key="6">
    <source>
        <dbReference type="EMBL" id="SMC23977.1"/>
    </source>
</evidence>
<evidence type="ECO:0000259" key="5">
    <source>
        <dbReference type="SMART" id="SM00534"/>
    </source>
</evidence>
<dbReference type="GO" id="GO:0140664">
    <property type="term" value="F:ATP-dependent DNA damage sensor activity"/>
    <property type="evidence" value="ECO:0007669"/>
    <property type="project" value="InterPro"/>
</dbReference>
<dbReference type="InterPro" id="IPR000432">
    <property type="entry name" value="DNA_mismatch_repair_MutS_C"/>
</dbReference>
<dbReference type="GO" id="GO:0005829">
    <property type="term" value="C:cytosol"/>
    <property type="evidence" value="ECO:0007669"/>
    <property type="project" value="TreeGrafter"/>
</dbReference>
<sequence length="518" mass="58929">MKVWLLYPDRDFDPNQPLPPHVDDLVQDLELNTLFKTMALGDRFVFDVVRRVVLLGLEDVECIRYRQNILRDCLKNAQVVRQIYELPIQALASKRRLWLGMFGKYPSSILSGARGMLKVYLELLKSLRKAADTHADQFESEGFRRFFGMIHEELNDEYLATVEHHLKVLEFNGGTLVSAELGRGNEGTNYVLRKPKEEDRNWLERILFKRSSAYSYTLHPRDDQGARALGRLRDRSLNQAANAVAQAAEHVENFFKVMRRELAFYIGCLNLAAALHRLHAPMTFPEPAPPAERRLSAQGLYDATLALTMQRKAVSNDMAADGKDLLIITGANQGGKTTFLRSVGLAQVMMQCGLFVPARSFSANLCRGLFSHFKREEDASMKSGKLEEEVVRMSTIVDALKPHAMVLFNESFAATNEHEGSEIARQVVRALLERSVKVLFVTHLHAFARGFFDKQTKNILFLRAERRPDGTRTFKLFQGAPLSTSYGPDLYQRIFGTPKVPDNEQETLRTRNGSRLHR</sequence>
<dbReference type="EMBL" id="FWXF01000009">
    <property type="protein sequence ID" value="SMC23977.1"/>
    <property type="molecule type" value="Genomic_DNA"/>
</dbReference>
<protein>
    <submittedName>
        <fullName evidence="6">MutS domain V</fullName>
    </submittedName>
</protein>
<keyword evidence="3" id="KW-0238">DNA-binding</keyword>
<dbReference type="InterPro" id="IPR045076">
    <property type="entry name" value="MutS"/>
</dbReference>
<proteinExistence type="predicted"/>
<keyword evidence="7" id="KW-1185">Reference proteome</keyword>
<dbReference type="PANTHER" id="PTHR11361:SF34">
    <property type="entry name" value="DNA MISMATCH REPAIR PROTEIN MSH1, MITOCHONDRIAL"/>
    <property type="match status" value="1"/>
</dbReference>
<organism evidence="6 7">
    <name type="scientific">Desulfacinum hydrothermale DSM 13146</name>
    <dbReference type="NCBI Taxonomy" id="1121390"/>
    <lineage>
        <taxon>Bacteria</taxon>
        <taxon>Pseudomonadati</taxon>
        <taxon>Thermodesulfobacteriota</taxon>
        <taxon>Syntrophobacteria</taxon>
        <taxon>Syntrophobacterales</taxon>
        <taxon>Syntrophobacteraceae</taxon>
        <taxon>Desulfacinum</taxon>
    </lineage>
</organism>
<dbReference type="GO" id="GO:0030983">
    <property type="term" value="F:mismatched DNA binding"/>
    <property type="evidence" value="ECO:0007669"/>
    <property type="project" value="InterPro"/>
</dbReference>
<keyword evidence="2" id="KW-0067">ATP-binding</keyword>
<evidence type="ECO:0000313" key="7">
    <source>
        <dbReference type="Proteomes" id="UP000192783"/>
    </source>
</evidence>
<evidence type="ECO:0000256" key="4">
    <source>
        <dbReference type="SAM" id="MobiDB-lite"/>
    </source>
</evidence>
<evidence type="ECO:0000256" key="1">
    <source>
        <dbReference type="ARBA" id="ARBA00022741"/>
    </source>
</evidence>
<dbReference type="AlphaFoldDB" id="A0A1W1XJJ9"/>
<keyword evidence="1" id="KW-0547">Nucleotide-binding</keyword>
<dbReference type="Gene3D" id="3.40.50.300">
    <property type="entry name" value="P-loop containing nucleotide triphosphate hydrolases"/>
    <property type="match status" value="1"/>
</dbReference>
<dbReference type="GO" id="GO:0005524">
    <property type="term" value="F:ATP binding"/>
    <property type="evidence" value="ECO:0007669"/>
    <property type="project" value="UniProtKB-KW"/>
</dbReference>
<dbReference type="SMART" id="SM00534">
    <property type="entry name" value="MUTSac"/>
    <property type="match status" value="1"/>
</dbReference>
<feature type="domain" description="DNA mismatch repair proteins mutS family" evidence="5">
    <location>
        <begin position="323"/>
        <end position="509"/>
    </location>
</feature>
<evidence type="ECO:0000256" key="3">
    <source>
        <dbReference type="ARBA" id="ARBA00023125"/>
    </source>
</evidence>
<feature type="region of interest" description="Disordered" evidence="4">
    <location>
        <begin position="497"/>
        <end position="518"/>
    </location>
</feature>
<reference evidence="6 7" key="1">
    <citation type="submission" date="2017-04" db="EMBL/GenBank/DDBJ databases">
        <authorList>
            <person name="Afonso C.L."/>
            <person name="Miller P.J."/>
            <person name="Scott M.A."/>
            <person name="Spackman E."/>
            <person name="Goraichik I."/>
            <person name="Dimitrov K.M."/>
            <person name="Suarez D.L."/>
            <person name="Swayne D.E."/>
        </authorList>
    </citation>
    <scope>NUCLEOTIDE SEQUENCE [LARGE SCALE GENOMIC DNA]</scope>
    <source>
        <strain evidence="6 7">DSM 13146</strain>
    </source>
</reference>
<dbReference type="PANTHER" id="PTHR11361">
    <property type="entry name" value="DNA MISMATCH REPAIR PROTEIN MUTS FAMILY MEMBER"/>
    <property type="match status" value="1"/>
</dbReference>
<name>A0A1W1XJJ9_9BACT</name>
<dbReference type="Proteomes" id="UP000192783">
    <property type="component" value="Unassembled WGS sequence"/>
</dbReference>
<dbReference type="GO" id="GO:0006298">
    <property type="term" value="P:mismatch repair"/>
    <property type="evidence" value="ECO:0007669"/>
    <property type="project" value="InterPro"/>
</dbReference>
<dbReference type="STRING" id="1121390.SAMN02746041_01884"/>